<feature type="domain" description="Secretion system C-terminal sorting" evidence="4">
    <location>
        <begin position="646"/>
        <end position="719"/>
    </location>
</feature>
<protein>
    <recommendedName>
        <fullName evidence="7">Secretion system C-terminal sorting domain-containing protein</fullName>
    </recommendedName>
</protein>
<dbReference type="EMBL" id="MORL01000017">
    <property type="protein sequence ID" value="OIN56899.1"/>
    <property type="molecule type" value="Genomic_DNA"/>
</dbReference>
<dbReference type="Proteomes" id="UP000181790">
    <property type="component" value="Unassembled WGS sequence"/>
</dbReference>
<evidence type="ECO:0000313" key="6">
    <source>
        <dbReference type="Proteomes" id="UP000181790"/>
    </source>
</evidence>
<dbReference type="AlphaFoldDB" id="A0A1S2VDW4"/>
<dbReference type="SUPFAM" id="SSF52266">
    <property type="entry name" value="SGNH hydrolase"/>
    <property type="match status" value="1"/>
</dbReference>
<evidence type="ECO:0000313" key="5">
    <source>
        <dbReference type="EMBL" id="OIN56899.1"/>
    </source>
</evidence>
<dbReference type="InterPro" id="IPR026444">
    <property type="entry name" value="Secre_tail"/>
</dbReference>
<dbReference type="InterPro" id="IPR036514">
    <property type="entry name" value="SGNH_hydro_sf"/>
</dbReference>
<dbReference type="GO" id="GO:0016788">
    <property type="term" value="F:hydrolase activity, acting on ester bonds"/>
    <property type="evidence" value="ECO:0007669"/>
    <property type="project" value="UniProtKB-ARBA"/>
</dbReference>
<dbReference type="Gene3D" id="3.40.50.1110">
    <property type="entry name" value="SGNH hydrolase"/>
    <property type="match status" value="1"/>
</dbReference>
<dbReference type="RefSeq" id="WP_071505429.1">
    <property type="nucleotide sequence ID" value="NZ_MORL01000017.1"/>
</dbReference>
<evidence type="ECO:0000256" key="2">
    <source>
        <dbReference type="SAM" id="SignalP"/>
    </source>
</evidence>
<feature type="domain" description="Sialate O-acetylesterase" evidence="3">
    <location>
        <begin position="131"/>
        <end position="379"/>
    </location>
</feature>
<keyword evidence="1" id="KW-0378">Hydrolase</keyword>
<name>A0A1S2VDW4_9BACT</name>
<evidence type="ECO:0000259" key="3">
    <source>
        <dbReference type="Pfam" id="PF03629"/>
    </source>
</evidence>
<dbReference type="OrthoDB" id="1488710at2"/>
<feature type="chain" id="PRO_5010335268" description="Secretion system C-terminal sorting domain-containing protein" evidence="2">
    <location>
        <begin position="26"/>
        <end position="722"/>
    </location>
</feature>
<feature type="signal peptide" evidence="2">
    <location>
        <begin position="1"/>
        <end position="25"/>
    </location>
</feature>
<dbReference type="Pfam" id="PF03629">
    <property type="entry name" value="SASA"/>
    <property type="match status" value="1"/>
</dbReference>
<sequence>MKNTTTQKITFIFGLLCACLIPAFAQTTNPVVKITYPETRAVYQRNNDQTSTIYVSGSYYQPIDSVQARLVTEVAGQGIDTDWQTIQRLPSGGVFQGPVRGRTGWYRLQLRVMAGGAIIGQDEVRKVGIGEVFIVTGQSNAQGFQDLGAVGATDDRVNCVAYDNTVANSLADPPAPSFQQLTSTAIIGPRGQSAWCWGALGDLIARQYNCPVLFINTAWFGTTSRNWRESADGKSTVYWFNNSLALPAGMPYANLIIALRYYNSLLGLRAILWQQGENDNYPLNITREEYRDNMQYIINKTRVDVGAGFISDRYPAWVLARSSYNTGRVSSNVINAQNDVINTYNNNVQPGPVTDNIQIPRPGEDVHFGGDGLRQLAQAWYQSMSPTFFVSALPVLPLPQPTVAVGCGPNNNSVTLTLPDGYSSYVWNNSISGKTLTVSLPGSYRATMKDRFGNTFLSPLVEVKAPILPAAPAIALAKSASVAAATDQQICADSVLQLTGITDVANRLQWNGGPVTKVLNVASPGSFTLQALSPYGCRSAASAPVNLVVRPRLPQPTIRQVGPYSLEATVPFSVTGTTLTYDWRQNNASFVANQNQSVAKVAISGVYTARSKGIFTLSNGNSLTCVSNYSNSVDYVIDPNNRGLVVYPNPATSHQISVETLEDLKNADLHIYTLDGKLVYSEHFDLFNVRRTVNMQGLAGGQYVVRVRAPGFNVAKRFILTN</sequence>
<reference evidence="5 6" key="1">
    <citation type="submission" date="2016-10" db="EMBL/GenBank/DDBJ databases">
        <title>Arsenicibacter rosenii gen. nov., sp. nov., an efficient arsenic-methylating bacterium isolated from an arsenic-contaminated paddy soil.</title>
        <authorList>
            <person name="Huang K."/>
        </authorList>
    </citation>
    <scope>NUCLEOTIDE SEQUENCE [LARGE SCALE GENOMIC DNA]</scope>
    <source>
        <strain evidence="5 6">SM-1</strain>
    </source>
</reference>
<keyword evidence="2" id="KW-0732">Signal</keyword>
<evidence type="ECO:0000256" key="1">
    <source>
        <dbReference type="ARBA" id="ARBA00022801"/>
    </source>
</evidence>
<evidence type="ECO:0000259" key="4">
    <source>
        <dbReference type="Pfam" id="PF18962"/>
    </source>
</evidence>
<proteinExistence type="predicted"/>
<dbReference type="InterPro" id="IPR005181">
    <property type="entry name" value="SASA"/>
</dbReference>
<evidence type="ECO:0008006" key="7">
    <source>
        <dbReference type="Google" id="ProtNLM"/>
    </source>
</evidence>
<organism evidence="5 6">
    <name type="scientific">Arsenicibacter rosenii</name>
    <dbReference type="NCBI Taxonomy" id="1750698"/>
    <lineage>
        <taxon>Bacteria</taxon>
        <taxon>Pseudomonadati</taxon>
        <taxon>Bacteroidota</taxon>
        <taxon>Cytophagia</taxon>
        <taxon>Cytophagales</taxon>
        <taxon>Spirosomataceae</taxon>
        <taxon>Arsenicibacter</taxon>
    </lineage>
</organism>
<dbReference type="NCBIfam" id="TIGR04183">
    <property type="entry name" value="Por_Secre_tail"/>
    <property type="match status" value="1"/>
</dbReference>
<keyword evidence="6" id="KW-1185">Reference proteome</keyword>
<accession>A0A1S2VDW4</accession>
<comment type="caution">
    <text evidence="5">The sequence shown here is derived from an EMBL/GenBank/DDBJ whole genome shotgun (WGS) entry which is preliminary data.</text>
</comment>
<gene>
    <name evidence="5" type="ORF">BLX24_22290</name>
</gene>
<dbReference type="PROSITE" id="PS51257">
    <property type="entry name" value="PROKAR_LIPOPROTEIN"/>
    <property type="match status" value="1"/>
</dbReference>
<dbReference type="Pfam" id="PF18962">
    <property type="entry name" value="Por_Secre_tail"/>
    <property type="match status" value="1"/>
</dbReference>